<reference evidence="1" key="1">
    <citation type="submission" date="2020-07" db="EMBL/GenBank/DDBJ databases">
        <title>Nitrate ammonifying Pseudomonas campi sp. nov. isolated from German agricultural grassland.</title>
        <authorList>
            <person name="Timsy T."/>
            <person name="Ulrich A."/>
            <person name="Spanner T."/>
            <person name="Foesel B."/>
            <person name="Kolb S."/>
            <person name="Horn M.A."/>
            <person name="Behrendt U."/>
        </authorList>
    </citation>
    <scope>NUCLEOTIDE SEQUENCE</scope>
    <source>
        <strain evidence="1">S1-A32-2</strain>
    </source>
</reference>
<organism evidence="1 2">
    <name type="scientific">Aquipseudomonas campi</name>
    <dbReference type="NCBI Taxonomy" id="2731681"/>
    <lineage>
        <taxon>Bacteria</taxon>
        <taxon>Pseudomonadati</taxon>
        <taxon>Pseudomonadota</taxon>
        <taxon>Gammaproteobacteria</taxon>
        <taxon>Pseudomonadales</taxon>
        <taxon>Pseudomonadaceae</taxon>
        <taxon>Aquipseudomonas</taxon>
    </lineage>
</organism>
<proteinExistence type="predicted"/>
<accession>A0A6M8FKN3</accession>
<sequence length="103" mass="11618">MRFYFCYNITNTLSNTPPNSDAVAAATWLRFASQQNELKHRSGSTNLVAQTLPRLAMDNGFHVELPRTRTFVIQATAGQLTNKRQIELNMQAKVANTRPSSNY</sequence>
<dbReference type="EMBL" id="CP053697">
    <property type="protein sequence ID" value="QKE65197.1"/>
    <property type="molecule type" value="Genomic_DNA"/>
</dbReference>
<name>A0A6M8FKN3_9GAMM</name>
<protein>
    <submittedName>
        <fullName evidence="1">Uncharacterized protein</fullName>
    </submittedName>
</protein>
<dbReference type="AlphaFoldDB" id="A0A6M8FKN3"/>
<gene>
    <name evidence="1" type="ORF">HNE05_18155</name>
</gene>
<evidence type="ECO:0000313" key="1">
    <source>
        <dbReference type="EMBL" id="QKE65197.1"/>
    </source>
</evidence>
<dbReference type="Proteomes" id="UP000501379">
    <property type="component" value="Chromosome"/>
</dbReference>
<dbReference type="KEGG" id="pcam:HNE05_18155"/>
<evidence type="ECO:0000313" key="2">
    <source>
        <dbReference type="Proteomes" id="UP000501379"/>
    </source>
</evidence>
<keyword evidence="2" id="KW-1185">Reference proteome</keyword>
<dbReference type="RefSeq" id="WP_173210863.1">
    <property type="nucleotide sequence ID" value="NZ_CP053697.2"/>
</dbReference>